<proteinExistence type="predicted"/>
<organism evidence="4 5">
    <name type="scientific">Variovorax ginsengisoli</name>
    <dbReference type="NCBI Taxonomy" id="363844"/>
    <lineage>
        <taxon>Bacteria</taxon>
        <taxon>Pseudomonadati</taxon>
        <taxon>Pseudomonadota</taxon>
        <taxon>Betaproteobacteria</taxon>
        <taxon>Burkholderiales</taxon>
        <taxon>Comamonadaceae</taxon>
        <taxon>Variovorax</taxon>
    </lineage>
</organism>
<dbReference type="RefSeq" id="WP_301814571.1">
    <property type="nucleotide sequence ID" value="NZ_JAUJZH010000028.1"/>
</dbReference>
<dbReference type="Pfam" id="PF00072">
    <property type="entry name" value="Response_reg"/>
    <property type="match status" value="1"/>
</dbReference>
<dbReference type="Gene3D" id="3.40.50.2300">
    <property type="match status" value="1"/>
</dbReference>
<comment type="caution">
    <text evidence="4">The sequence shown here is derived from an EMBL/GenBank/DDBJ whole genome shotgun (WGS) entry which is preliminary data.</text>
</comment>
<dbReference type="Proteomes" id="UP001169027">
    <property type="component" value="Unassembled WGS sequence"/>
</dbReference>
<evidence type="ECO:0000313" key="4">
    <source>
        <dbReference type="EMBL" id="MDO1536497.1"/>
    </source>
</evidence>
<keyword evidence="1 2" id="KW-0597">Phosphoprotein</keyword>
<dbReference type="EMBL" id="JAUKVY010000028">
    <property type="protein sequence ID" value="MDO1536497.1"/>
    <property type="molecule type" value="Genomic_DNA"/>
</dbReference>
<dbReference type="InterPro" id="IPR001789">
    <property type="entry name" value="Sig_transdc_resp-reg_receiver"/>
</dbReference>
<feature type="domain" description="Response regulatory" evidence="3">
    <location>
        <begin position="4"/>
        <end position="122"/>
    </location>
</feature>
<dbReference type="PANTHER" id="PTHR44591:SF3">
    <property type="entry name" value="RESPONSE REGULATORY DOMAIN-CONTAINING PROTEIN"/>
    <property type="match status" value="1"/>
</dbReference>
<evidence type="ECO:0000259" key="3">
    <source>
        <dbReference type="PROSITE" id="PS50110"/>
    </source>
</evidence>
<dbReference type="SMART" id="SM00448">
    <property type="entry name" value="REC"/>
    <property type="match status" value="1"/>
</dbReference>
<feature type="modified residue" description="4-aspartylphosphate" evidence="2">
    <location>
        <position position="57"/>
    </location>
</feature>
<protein>
    <submittedName>
        <fullName evidence="4">Response regulator</fullName>
    </submittedName>
</protein>
<evidence type="ECO:0000256" key="2">
    <source>
        <dbReference type="PROSITE-ProRule" id="PRU00169"/>
    </source>
</evidence>
<sequence>MPLRTILIEDSETIRENLIPTLAEMADALVIEIAETASGAIAALDRHKQDWDLAIVDLFLKEGSGLGVLRAAQDRSPHQHMVVLTNYPTPEIRRRCRDLGADGVFDKSTELEAFFDLCRSYGV</sequence>
<keyword evidence="5" id="KW-1185">Reference proteome</keyword>
<evidence type="ECO:0000256" key="1">
    <source>
        <dbReference type="ARBA" id="ARBA00022553"/>
    </source>
</evidence>
<name>A0ABT8SES5_9BURK</name>
<dbReference type="InterPro" id="IPR050595">
    <property type="entry name" value="Bact_response_regulator"/>
</dbReference>
<dbReference type="PROSITE" id="PS50110">
    <property type="entry name" value="RESPONSE_REGULATORY"/>
    <property type="match status" value="1"/>
</dbReference>
<dbReference type="InterPro" id="IPR011006">
    <property type="entry name" value="CheY-like_superfamily"/>
</dbReference>
<gene>
    <name evidence="4" type="ORF">Q2T77_29855</name>
</gene>
<evidence type="ECO:0000313" key="5">
    <source>
        <dbReference type="Proteomes" id="UP001169027"/>
    </source>
</evidence>
<accession>A0ABT8SES5</accession>
<dbReference type="PANTHER" id="PTHR44591">
    <property type="entry name" value="STRESS RESPONSE REGULATOR PROTEIN 1"/>
    <property type="match status" value="1"/>
</dbReference>
<dbReference type="SUPFAM" id="SSF52172">
    <property type="entry name" value="CheY-like"/>
    <property type="match status" value="1"/>
</dbReference>
<reference evidence="4" key="1">
    <citation type="submission" date="2023-06" db="EMBL/GenBank/DDBJ databases">
        <authorList>
            <person name="Jiang Y."/>
            <person name="Liu Q."/>
        </authorList>
    </citation>
    <scope>NUCLEOTIDE SEQUENCE</scope>
    <source>
        <strain evidence="4">CGMCC 1.12090</strain>
    </source>
</reference>